<evidence type="ECO:0000256" key="1">
    <source>
        <dbReference type="ARBA" id="ARBA00009437"/>
    </source>
</evidence>
<protein>
    <submittedName>
        <fullName evidence="6">DNA-binding transcriptional LysR family regulator</fullName>
    </submittedName>
</protein>
<dbReference type="GO" id="GO:0003700">
    <property type="term" value="F:DNA-binding transcription factor activity"/>
    <property type="evidence" value="ECO:0007669"/>
    <property type="project" value="InterPro"/>
</dbReference>
<evidence type="ECO:0000256" key="2">
    <source>
        <dbReference type="ARBA" id="ARBA00023015"/>
    </source>
</evidence>
<keyword evidence="7" id="KW-1185">Reference proteome</keyword>
<dbReference type="GO" id="GO:0043565">
    <property type="term" value="F:sequence-specific DNA binding"/>
    <property type="evidence" value="ECO:0007669"/>
    <property type="project" value="TreeGrafter"/>
</dbReference>
<evidence type="ECO:0000313" key="7">
    <source>
        <dbReference type="Proteomes" id="UP000268033"/>
    </source>
</evidence>
<dbReference type="InterPro" id="IPR000847">
    <property type="entry name" value="LysR_HTH_N"/>
</dbReference>
<dbReference type="EMBL" id="RJUL01000003">
    <property type="protein sequence ID" value="ROQ28792.1"/>
    <property type="molecule type" value="Genomic_DNA"/>
</dbReference>
<dbReference type="Pfam" id="PF03466">
    <property type="entry name" value="LysR_substrate"/>
    <property type="match status" value="1"/>
</dbReference>
<dbReference type="InterPro" id="IPR036390">
    <property type="entry name" value="WH_DNA-bd_sf"/>
</dbReference>
<evidence type="ECO:0000259" key="5">
    <source>
        <dbReference type="PROSITE" id="PS50931"/>
    </source>
</evidence>
<dbReference type="InterPro" id="IPR058163">
    <property type="entry name" value="LysR-type_TF_proteobact-type"/>
</dbReference>
<dbReference type="RefSeq" id="WP_123421160.1">
    <property type="nucleotide sequence ID" value="NZ_RJUL01000003.1"/>
</dbReference>
<dbReference type="AlphaFoldDB" id="A0A3N1PBK3"/>
<evidence type="ECO:0000256" key="3">
    <source>
        <dbReference type="ARBA" id="ARBA00023125"/>
    </source>
</evidence>
<comment type="similarity">
    <text evidence="1">Belongs to the LysR transcriptional regulatory family.</text>
</comment>
<dbReference type="GO" id="GO:0006351">
    <property type="term" value="P:DNA-templated transcription"/>
    <property type="evidence" value="ECO:0007669"/>
    <property type="project" value="TreeGrafter"/>
</dbReference>
<dbReference type="InterPro" id="IPR005119">
    <property type="entry name" value="LysR_subst-bd"/>
</dbReference>
<dbReference type="Gene3D" id="1.10.10.10">
    <property type="entry name" value="Winged helix-like DNA-binding domain superfamily/Winged helix DNA-binding domain"/>
    <property type="match status" value="1"/>
</dbReference>
<dbReference type="SUPFAM" id="SSF53850">
    <property type="entry name" value="Periplasmic binding protein-like II"/>
    <property type="match status" value="1"/>
</dbReference>
<keyword evidence="2" id="KW-0805">Transcription regulation</keyword>
<dbReference type="PROSITE" id="PS50931">
    <property type="entry name" value="HTH_LYSR"/>
    <property type="match status" value="1"/>
</dbReference>
<keyword evidence="4" id="KW-0804">Transcription</keyword>
<dbReference type="PANTHER" id="PTHR30537:SF5">
    <property type="entry name" value="HTH-TYPE TRANSCRIPTIONAL ACTIVATOR TTDR-RELATED"/>
    <property type="match status" value="1"/>
</dbReference>
<reference evidence="6 7" key="1">
    <citation type="submission" date="2018-11" db="EMBL/GenBank/DDBJ databases">
        <title>Genomic Encyclopedia of Type Strains, Phase IV (KMG-IV): sequencing the most valuable type-strain genomes for metagenomic binning, comparative biology and taxonomic classification.</title>
        <authorList>
            <person name="Goeker M."/>
        </authorList>
    </citation>
    <scope>NUCLEOTIDE SEQUENCE [LARGE SCALE GENOMIC DNA]</scope>
    <source>
        <strain evidence="6 7">DSM 21945</strain>
    </source>
</reference>
<accession>A0A3N1PBK3</accession>
<evidence type="ECO:0000313" key="6">
    <source>
        <dbReference type="EMBL" id="ROQ28792.1"/>
    </source>
</evidence>
<gene>
    <name evidence="6" type="ORF">EDC28_103387</name>
</gene>
<dbReference type="Gene3D" id="3.40.190.290">
    <property type="match status" value="1"/>
</dbReference>
<dbReference type="InterPro" id="IPR036388">
    <property type="entry name" value="WH-like_DNA-bd_sf"/>
</dbReference>
<organism evidence="6 7">
    <name type="scientific">Gallaecimonas pentaromativorans</name>
    <dbReference type="NCBI Taxonomy" id="584787"/>
    <lineage>
        <taxon>Bacteria</taxon>
        <taxon>Pseudomonadati</taxon>
        <taxon>Pseudomonadota</taxon>
        <taxon>Gammaproteobacteria</taxon>
        <taxon>Enterobacterales</taxon>
        <taxon>Gallaecimonadaceae</taxon>
        <taxon>Gallaecimonas</taxon>
    </lineage>
</organism>
<feature type="domain" description="HTH lysR-type" evidence="5">
    <location>
        <begin position="1"/>
        <end position="59"/>
    </location>
</feature>
<sequence>MDRFQEMTIFRAISQTDSLAGAARTLALSEATVSRALGNLERRLGATFAERSTQGIVLTKAGKAFAERCAHILDATISAADSAKGIHGEASGQLILAMPLIMAQQLFLPVLLEYLKAYPKMNLSLRCVETPVNLHEQGIDLAVTLGAQPDSSAFALPLGQVRPLFCATPAYLAKHGTLKSLEQIALHPLVQSRAYSQQLDWRTPELAQLKCRPILSCTTQQGAISAVKEGLGIGRFSSHEVYHELQQGLLVELLAGSTEPARPVYLVYREGRKAAARIRSFIDFVLPLMRAHPAITPQ</sequence>
<proteinExistence type="inferred from homology"/>
<dbReference type="Proteomes" id="UP000268033">
    <property type="component" value="Unassembled WGS sequence"/>
</dbReference>
<comment type="caution">
    <text evidence="6">The sequence shown here is derived from an EMBL/GenBank/DDBJ whole genome shotgun (WGS) entry which is preliminary data.</text>
</comment>
<dbReference type="SUPFAM" id="SSF46785">
    <property type="entry name" value="Winged helix' DNA-binding domain"/>
    <property type="match status" value="1"/>
</dbReference>
<keyword evidence="3 6" id="KW-0238">DNA-binding</keyword>
<name>A0A3N1PBK3_9GAMM</name>
<evidence type="ECO:0000256" key="4">
    <source>
        <dbReference type="ARBA" id="ARBA00023163"/>
    </source>
</evidence>
<dbReference type="PANTHER" id="PTHR30537">
    <property type="entry name" value="HTH-TYPE TRANSCRIPTIONAL REGULATOR"/>
    <property type="match status" value="1"/>
</dbReference>
<dbReference type="Pfam" id="PF00126">
    <property type="entry name" value="HTH_1"/>
    <property type="match status" value="1"/>
</dbReference>